<feature type="domain" description="WYL" evidence="1">
    <location>
        <begin position="109"/>
        <end position="176"/>
    </location>
</feature>
<dbReference type="InterPro" id="IPR051534">
    <property type="entry name" value="CBASS_pafABC_assoc_protein"/>
</dbReference>
<dbReference type="PROSITE" id="PS52050">
    <property type="entry name" value="WYL"/>
    <property type="match status" value="1"/>
</dbReference>
<dbReference type="STRING" id="484498.SAMN05421686_11121"/>
<dbReference type="OrthoDB" id="6400324at2"/>
<dbReference type="RefSeq" id="WP_076517525.1">
    <property type="nucleotide sequence ID" value="NZ_FTOH01000011.1"/>
</dbReference>
<dbReference type="InterPro" id="IPR026881">
    <property type="entry name" value="WYL_dom"/>
</dbReference>
<dbReference type="PANTHER" id="PTHR34580:SF1">
    <property type="entry name" value="PROTEIN PAFC"/>
    <property type="match status" value="1"/>
</dbReference>
<sequence length="270" mass="31110">MDARTSKQFEFIELVLAYEGLLTNQRLRETFGISSVQSSRIIAAYRNTYPRNTSPVKGEGRGRYMPTSRFSPAIATLSIDRYFRAVANTSINIEMEEVRQDFTHVDPGYFRILHAAVTVNGAVQITYRSMNNPEGTERVVHPRAFVFAGRRWHLRAFDEVTEEHRDFNLARIYAAEPVEKTTPTPLDFDWDEYVNLQLRPHPSLNSAQEKLIRDELFSGAAGRQVTTRRALVRYVLRDLEVAENPDTQQPPEYQLYLLRIEEHSEKASLG</sequence>
<proteinExistence type="predicted"/>
<dbReference type="Pfam" id="PF13280">
    <property type="entry name" value="WYL"/>
    <property type="match status" value="1"/>
</dbReference>
<name>A0A1N7PRL7_9GAMM</name>
<dbReference type="GO" id="GO:0003677">
    <property type="term" value="F:DNA binding"/>
    <property type="evidence" value="ECO:0007669"/>
    <property type="project" value="UniProtKB-KW"/>
</dbReference>
<dbReference type="Pfam" id="PF26109">
    <property type="entry name" value="WHD_BrxR"/>
    <property type="match status" value="1"/>
</dbReference>
<evidence type="ECO:0000259" key="2">
    <source>
        <dbReference type="Pfam" id="PF26107"/>
    </source>
</evidence>
<dbReference type="InterPro" id="IPR059019">
    <property type="entry name" value="WHD_CapW"/>
</dbReference>
<dbReference type="InterPro" id="IPR059020">
    <property type="entry name" value="CapW_CTD"/>
</dbReference>
<keyword evidence="5" id="KW-1185">Reference proteome</keyword>
<dbReference type="AlphaFoldDB" id="A0A1N7PRL7"/>
<accession>A0A1N7PRL7</accession>
<keyword evidence="4" id="KW-0238">DNA-binding</keyword>
<evidence type="ECO:0000313" key="4">
    <source>
        <dbReference type="EMBL" id="SIT13216.1"/>
    </source>
</evidence>
<protein>
    <submittedName>
        <fullName evidence="4">Predicted DNA-binding transcriptional regulator YafY, contains an HTH and WYL domains</fullName>
    </submittedName>
</protein>
<feature type="domain" description="DNA-binding transcriptional repressor CapW winged helix-turn-helix" evidence="3">
    <location>
        <begin position="6"/>
        <end position="87"/>
    </location>
</feature>
<dbReference type="Proteomes" id="UP000185639">
    <property type="component" value="Unassembled WGS sequence"/>
</dbReference>
<dbReference type="PANTHER" id="PTHR34580">
    <property type="match status" value="1"/>
</dbReference>
<dbReference type="Pfam" id="PF26107">
    <property type="entry name" value="BrxR_CTD"/>
    <property type="match status" value="1"/>
</dbReference>
<evidence type="ECO:0000259" key="3">
    <source>
        <dbReference type="Pfam" id="PF26109"/>
    </source>
</evidence>
<evidence type="ECO:0000313" key="5">
    <source>
        <dbReference type="Proteomes" id="UP000185639"/>
    </source>
</evidence>
<feature type="domain" description="DNA-binding transcriptional repressor CapW C-terminal dimerisation" evidence="2">
    <location>
        <begin position="194"/>
        <end position="262"/>
    </location>
</feature>
<gene>
    <name evidence="4" type="ORF">SAMN05421686_11121</name>
</gene>
<evidence type="ECO:0000259" key="1">
    <source>
        <dbReference type="Pfam" id="PF13280"/>
    </source>
</evidence>
<reference evidence="5" key="1">
    <citation type="submission" date="2017-01" db="EMBL/GenBank/DDBJ databases">
        <authorList>
            <person name="Varghese N."/>
            <person name="Submissions S."/>
        </authorList>
    </citation>
    <scope>NUCLEOTIDE SEQUENCE [LARGE SCALE GENOMIC DNA]</scope>
    <source>
        <strain evidence="5">DSM 24913</strain>
    </source>
</reference>
<dbReference type="EMBL" id="FTOH01000011">
    <property type="protein sequence ID" value="SIT13216.1"/>
    <property type="molecule type" value="Genomic_DNA"/>
</dbReference>
<organism evidence="4 5">
    <name type="scientific">Thalassolituus maritimus</name>
    <dbReference type="NCBI Taxonomy" id="484498"/>
    <lineage>
        <taxon>Bacteria</taxon>
        <taxon>Pseudomonadati</taxon>
        <taxon>Pseudomonadota</taxon>
        <taxon>Gammaproteobacteria</taxon>
        <taxon>Oceanospirillales</taxon>
        <taxon>Oceanospirillaceae</taxon>
        <taxon>Thalassolituus</taxon>
    </lineage>
</organism>